<evidence type="ECO:0000256" key="1">
    <source>
        <dbReference type="ARBA" id="ARBA00007659"/>
    </source>
</evidence>
<dbReference type="SUPFAM" id="SSF69340">
    <property type="entry name" value="C-terminal domain of adenylylcyclase associated protein"/>
    <property type="match status" value="1"/>
</dbReference>
<dbReference type="GO" id="GO:0005737">
    <property type="term" value="C:cytoplasm"/>
    <property type="evidence" value="ECO:0007669"/>
    <property type="project" value="TreeGrafter"/>
</dbReference>
<evidence type="ECO:0000259" key="2">
    <source>
        <dbReference type="Pfam" id="PF08603"/>
    </source>
</evidence>
<reference evidence="3 4" key="1">
    <citation type="journal article" date="2014" name="Genome Biol.">
        <title>Transcriptome and methylome profiling reveals relics of genome dominance in the mesopolyploid Brassica oleracea.</title>
        <authorList>
            <person name="Parkin I.A."/>
            <person name="Koh C."/>
            <person name="Tang H."/>
            <person name="Robinson S.J."/>
            <person name="Kagale S."/>
            <person name="Clarke W.E."/>
            <person name="Town C.D."/>
            <person name="Nixon J."/>
            <person name="Krishnakumar V."/>
            <person name="Bidwell S.L."/>
            <person name="Denoeud F."/>
            <person name="Belcram H."/>
            <person name="Links M.G."/>
            <person name="Just J."/>
            <person name="Clarke C."/>
            <person name="Bender T."/>
            <person name="Huebert T."/>
            <person name="Mason A.S."/>
            <person name="Pires J.C."/>
            <person name="Barker G."/>
            <person name="Moore J."/>
            <person name="Walley P.G."/>
            <person name="Manoli S."/>
            <person name="Batley J."/>
            <person name="Edwards D."/>
            <person name="Nelson M.N."/>
            <person name="Wang X."/>
            <person name="Paterson A.H."/>
            <person name="King G."/>
            <person name="Bancroft I."/>
            <person name="Chalhoub B."/>
            <person name="Sharpe A.G."/>
        </authorList>
    </citation>
    <scope>NUCLEOTIDE SEQUENCE</scope>
    <source>
        <strain evidence="3 4">cv. TO1000</strain>
    </source>
</reference>
<sequence>ANHVEWAKALKELYLLGLRDYVKTHYALGPVWNASGKPATALAKGQCRLLAMETWAFAMDKIVTLNTVAKVMRRFAFGAVSEEKNTTGCQLYLSKDSLETAITTAKSSEINVMVPGASPDRWRLEVIIDYKLTVTDRVSEGKETVHRGNHSQNVFYYNTVGGTCTASTVQPFVHRREVRDNTGLALRCLS</sequence>
<dbReference type="GO" id="GO:0008179">
    <property type="term" value="F:adenylate cyclase binding"/>
    <property type="evidence" value="ECO:0007669"/>
    <property type="project" value="TreeGrafter"/>
</dbReference>
<dbReference type="InterPro" id="IPR013912">
    <property type="entry name" value="Adenylate_cyclase-assoc_CAP_C"/>
</dbReference>
<reference evidence="3" key="2">
    <citation type="submission" date="2015-03" db="UniProtKB">
        <authorList>
            <consortium name="EnsemblPlants"/>
        </authorList>
    </citation>
    <scope>IDENTIFICATION</scope>
</reference>
<dbReference type="GO" id="GO:0019933">
    <property type="term" value="P:cAMP-mediated signaling"/>
    <property type="evidence" value="ECO:0007669"/>
    <property type="project" value="TreeGrafter"/>
</dbReference>
<evidence type="ECO:0000313" key="4">
    <source>
        <dbReference type="Proteomes" id="UP000032141"/>
    </source>
</evidence>
<dbReference type="STRING" id="109376.A0A0D3DHP0"/>
<dbReference type="Gramene" id="Bo7g116880.1">
    <property type="protein sequence ID" value="Bo7g116880.1"/>
    <property type="gene ID" value="Bo7g116880"/>
</dbReference>
<dbReference type="PANTHER" id="PTHR10652:SF0">
    <property type="entry name" value="ADENYLYL CYCLASE-ASSOCIATED PROTEIN"/>
    <property type="match status" value="1"/>
</dbReference>
<feature type="domain" description="Adenylate cyclase-associated CAP C-terminal" evidence="2">
    <location>
        <begin position="85"/>
        <end position="122"/>
    </location>
</feature>
<accession>A0A0D3DHP0</accession>
<dbReference type="AlphaFoldDB" id="A0A0D3DHP0"/>
<organism evidence="3 4">
    <name type="scientific">Brassica oleracea var. oleracea</name>
    <dbReference type="NCBI Taxonomy" id="109376"/>
    <lineage>
        <taxon>Eukaryota</taxon>
        <taxon>Viridiplantae</taxon>
        <taxon>Streptophyta</taxon>
        <taxon>Embryophyta</taxon>
        <taxon>Tracheophyta</taxon>
        <taxon>Spermatophyta</taxon>
        <taxon>Magnoliopsida</taxon>
        <taxon>eudicotyledons</taxon>
        <taxon>Gunneridae</taxon>
        <taxon>Pentapetalae</taxon>
        <taxon>rosids</taxon>
        <taxon>malvids</taxon>
        <taxon>Brassicales</taxon>
        <taxon>Brassicaceae</taxon>
        <taxon>Brassiceae</taxon>
        <taxon>Brassica</taxon>
    </lineage>
</organism>
<proteinExistence type="inferred from homology"/>
<dbReference type="SUPFAM" id="SSF101278">
    <property type="entry name" value="N-terminal domain of adenylylcyclase associated protein, CAP"/>
    <property type="match status" value="1"/>
</dbReference>
<dbReference type="eggNOG" id="KOG2675">
    <property type="taxonomic scope" value="Eukaryota"/>
</dbReference>
<dbReference type="GO" id="GO:0007015">
    <property type="term" value="P:actin filament organization"/>
    <property type="evidence" value="ECO:0007669"/>
    <property type="project" value="TreeGrafter"/>
</dbReference>
<dbReference type="HOGENOM" id="CLU_1431433_0_0_1"/>
<dbReference type="Proteomes" id="UP000032141">
    <property type="component" value="Chromosome C7"/>
</dbReference>
<dbReference type="InterPro" id="IPR036222">
    <property type="entry name" value="CAP_N_sf"/>
</dbReference>
<dbReference type="InterPro" id="IPR001837">
    <property type="entry name" value="Adenylate_cyclase-assoc_CAP"/>
</dbReference>
<dbReference type="InterPro" id="IPR016098">
    <property type="entry name" value="CAP/MinC_C"/>
</dbReference>
<dbReference type="GO" id="GO:0003779">
    <property type="term" value="F:actin binding"/>
    <property type="evidence" value="ECO:0007669"/>
    <property type="project" value="InterPro"/>
</dbReference>
<dbReference type="Gene3D" id="1.25.40.330">
    <property type="entry name" value="Adenylate cyclase-associated CAP, N-terminal domain"/>
    <property type="match status" value="1"/>
</dbReference>
<dbReference type="InterPro" id="IPR036223">
    <property type="entry name" value="CAP_C_sf"/>
</dbReference>
<dbReference type="Gene3D" id="2.160.20.70">
    <property type="match status" value="1"/>
</dbReference>
<name>A0A0D3DHP0_BRAOL</name>
<dbReference type="PANTHER" id="PTHR10652">
    <property type="entry name" value="ADENYLYL CYCLASE-ASSOCIATED PROTEIN"/>
    <property type="match status" value="1"/>
</dbReference>
<dbReference type="EnsemblPlants" id="Bo7g116880.1">
    <property type="protein sequence ID" value="Bo7g116880.1"/>
    <property type="gene ID" value="Bo7g116880"/>
</dbReference>
<keyword evidence="4" id="KW-1185">Reference proteome</keyword>
<protein>
    <submittedName>
        <fullName evidence="3">Adenylyl cyclase-associated protein</fullName>
    </submittedName>
</protein>
<evidence type="ECO:0000313" key="3">
    <source>
        <dbReference type="EnsemblPlants" id="Bo7g116880.1"/>
    </source>
</evidence>
<dbReference type="Pfam" id="PF08603">
    <property type="entry name" value="CAP_C"/>
    <property type="match status" value="1"/>
</dbReference>
<comment type="similarity">
    <text evidence="1">Belongs to the CAP family.</text>
</comment>